<evidence type="ECO:0000313" key="1">
    <source>
        <dbReference type="EMBL" id="CAG9335219.1"/>
    </source>
</evidence>
<protein>
    <submittedName>
        <fullName evidence="1">Uncharacterized protein</fullName>
    </submittedName>
</protein>
<accession>A0AAU9KPL6</accession>
<keyword evidence="2" id="KW-1185">Reference proteome</keyword>
<reference evidence="1" key="1">
    <citation type="submission" date="2021-09" db="EMBL/GenBank/DDBJ databases">
        <authorList>
            <consortium name="AG Swart"/>
            <person name="Singh M."/>
            <person name="Singh A."/>
            <person name="Seah K."/>
            <person name="Emmerich C."/>
        </authorList>
    </citation>
    <scope>NUCLEOTIDE SEQUENCE</scope>
    <source>
        <strain evidence="1">ATCC30299</strain>
    </source>
</reference>
<name>A0AAU9KPL6_9CILI</name>
<sequence length="147" mass="16606">MNQLLESDSNALKKPLVALWESKILSQVSEPSEAMHLENSLWQMMVILPKYHTLISGNSLERAAETAYLIDSFGLDLRIPKLMKYLIQNEIEIGISRENSPILKFGGLFPDPNIEEKSLKLHEHPHESGLWSVFSAVMLISSGNNDF</sequence>
<gene>
    <name evidence="1" type="ORF">BSTOLATCC_MIC63697</name>
</gene>
<dbReference type="AlphaFoldDB" id="A0AAU9KPL6"/>
<evidence type="ECO:0000313" key="2">
    <source>
        <dbReference type="Proteomes" id="UP001162131"/>
    </source>
</evidence>
<dbReference type="Proteomes" id="UP001162131">
    <property type="component" value="Unassembled WGS sequence"/>
</dbReference>
<dbReference type="EMBL" id="CAJZBQ010000062">
    <property type="protein sequence ID" value="CAG9335219.1"/>
    <property type="molecule type" value="Genomic_DNA"/>
</dbReference>
<organism evidence="1 2">
    <name type="scientific">Blepharisma stoltei</name>
    <dbReference type="NCBI Taxonomy" id="1481888"/>
    <lineage>
        <taxon>Eukaryota</taxon>
        <taxon>Sar</taxon>
        <taxon>Alveolata</taxon>
        <taxon>Ciliophora</taxon>
        <taxon>Postciliodesmatophora</taxon>
        <taxon>Heterotrichea</taxon>
        <taxon>Heterotrichida</taxon>
        <taxon>Blepharismidae</taxon>
        <taxon>Blepharisma</taxon>
    </lineage>
</organism>
<proteinExistence type="predicted"/>
<comment type="caution">
    <text evidence="1">The sequence shown here is derived from an EMBL/GenBank/DDBJ whole genome shotgun (WGS) entry which is preliminary data.</text>
</comment>